<keyword evidence="1" id="KW-0732">Signal</keyword>
<feature type="domain" description="Tll0287-like" evidence="2">
    <location>
        <begin position="97"/>
        <end position="245"/>
    </location>
</feature>
<dbReference type="Proteomes" id="UP000319824">
    <property type="component" value="Unassembled WGS sequence"/>
</dbReference>
<dbReference type="Pfam" id="PF11845">
    <property type="entry name" value="Tll0287-like"/>
    <property type="match status" value="1"/>
</dbReference>
<comment type="caution">
    <text evidence="3">The sequence shown here is derived from an EMBL/GenBank/DDBJ whole genome shotgun (WGS) entry which is preliminary data.</text>
</comment>
<evidence type="ECO:0000256" key="1">
    <source>
        <dbReference type="SAM" id="SignalP"/>
    </source>
</evidence>
<protein>
    <submittedName>
        <fullName evidence="3">Uncharacterized protein DUF3365</fullName>
    </submittedName>
</protein>
<evidence type="ECO:0000313" key="3">
    <source>
        <dbReference type="EMBL" id="TVZ73214.1"/>
    </source>
</evidence>
<name>A0A559TF30_9HYPH</name>
<evidence type="ECO:0000259" key="2">
    <source>
        <dbReference type="Pfam" id="PF11845"/>
    </source>
</evidence>
<reference evidence="3 4" key="1">
    <citation type="submission" date="2019-06" db="EMBL/GenBank/DDBJ databases">
        <title>Pac Bio to generate improved reference genome sequences for organisms with transposon mutant libraries (support for FEBA project).</title>
        <authorList>
            <person name="Blow M."/>
        </authorList>
    </citation>
    <scope>NUCLEOTIDE SEQUENCE [LARGE SCALE GENOMIC DNA]</scope>
    <source>
        <strain evidence="3 4">USDA 1844</strain>
    </source>
</reference>
<organism evidence="3 4">
    <name type="scientific">Rhizobium mongolense USDA 1844</name>
    <dbReference type="NCBI Taxonomy" id="1079460"/>
    <lineage>
        <taxon>Bacteria</taxon>
        <taxon>Pseudomonadati</taxon>
        <taxon>Pseudomonadota</taxon>
        <taxon>Alphaproteobacteria</taxon>
        <taxon>Hyphomicrobiales</taxon>
        <taxon>Rhizobiaceae</taxon>
        <taxon>Rhizobium/Agrobacterium group</taxon>
        <taxon>Rhizobium</taxon>
    </lineage>
</organism>
<dbReference type="EMBL" id="VISO01000002">
    <property type="protein sequence ID" value="TVZ73214.1"/>
    <property type="molecule type" value="Genomic_DNA"/>
</dbReference>
<evidence type="ECO:0000313" key="4">
    <source>
        <dbReference type="Proteomes" id="UP000319824"/>
    </source>
</evidence>
<feature type="signal peptide" evidence="1">
    <location>
        <begin position="1"/>
        <end position="23"/>
    </location>
</feature>
<sequence length="248" mass="27212">MHLGLRCAVLLAMAALCVPVAYGVSNEADVATGERLAALVRASRSVISSHQGLINDESIGDKNLTGARVVEESLALYSKNNEHLLPDERFTPAEKQLFDAQIAAIREIVDENQVVINAKGVGFKGFIPATFARLVNERLEKKVGERAKIKVTAPEDLVRNRKALPDDWERDVIESKFQSADWPKGKPFVEESEMDGRQAFRMLIPEYYSPSCLTCHGQPKGEIDVSGYPKEGAAEGDLGGAISIMLFR</sequence>
<gene>
    <name evidence="3" type="ORF">BCL32_1431</name>
</gene>
<feature type="chain" id="PRO_5022155930" evidence="1">
    <location>
        <begin position="24"/>
        <end position="248"/>
    </location>
</feature>
<dbReference type="InterPro" id="IPR021796">
    <property type="entry name" value="Tll0287-like_dom"/>
</dbReference>
<proteinExistence type="predicted"/>
<dbReference type="AlphaFoldDB" id="A0A559TF30"/>
<accession>A0A559TF30</accession>